<gene>
    <name evidence="1" type="ORF">pEaSNUABM16_00302</name>
</gene>
<reference evidence="1 2" key="1">
    <citation type="submission" date="2021-06" db="EMBL/GenBank/DDBJ databases">
        <title>Complete genome sequence of Erwinia phage pEa_SNUABM_16.</title>
        <authorList>
            <person name="Kim S.G."/>
            <person name="Park S.C."/>
        </authorList>
    </citation>
    <scope>NUCLEOTIDE SEQUENCE [LARGE SCALE GENOMIC DNA]</scope>
    <source>
        <strain evidence="2">pEa_SNUABM_16</strain>
    </source>
</reference>
<evidence type="ECO:0000313" key="1">
    <source>
        <dbReference type="EMBL" id="UAW96446.1"/>
    </source>
</evidence>
<keyword evidence="2" id="KW-1185">Reference proteome</keyword>
<name>A0AAE9BUR7_9CAUD</name>
<dbReference type="Proteomes" id="UP000827953">
    <property type="component" value="Segment"/>
</dbReference>
<sequence length="154" mass="17703">MGVVKGITATTFPARGRDEGQKIALKTRWGIYPAVIVRQDNDNPYNEIWKIDAKNLPRRYFTEVDDLFVSRKFIENYPKLSPICEKSEYEGKFVDVVFDHDVQNKCEGIVVTHRNALLVILITTGPHEGRYVTGKECQYAVKPRTVKDLIDENE</sequence>
<organism evidence="1 2">
    <name type="scientific">Erwinia phage pEa_SNUABM_16</name>
    <dbReference type="NCBI Taxonomy" id="2869544"/>
    <lineage>
        <taxon>Viruses</taxon>
        <taxon>Duplodnaviria</taxon>
        <taxon>Heunggongvirae</taxon>
        <taxon>Uroviricota</taxon>
        <taxon>Caudoviricetes</taxon>
        <taxon>Alexandravirus</taxon>
        <taxon>Alexandravirus SNUABM16</taxon>
    </lineage>
</organism>
<proteinExistence type="predicted"/>
<protein>
    <submittedName>
        <fullName evidence="1">Uncharacterized protein</fullName>
    </submittedName>
</protein>
<evidence type="ECO:0000313" key="2">
    <source>
        <dbReference type="Proteomes" id="UP000827953"/>
    </source>
</evidence>
<dbReference type="EMBL" id="MZ443782">
    <property type="protein sequence ID" value="UAW96446.1"/>
    <property type="molecule type" value="Genomic_DNA"/>
</dbReference>
<accession>A0AAE9BUR7</accession>